<evidence type="ECO:0000313" key="2">
    <source>
        <dbReference type="Proteomes" id="UP000007069"/>
    </source>
</evidence>
<dbReference type="Proteomes" id="UP000007069">
    <property type="component" value="Chromosome"/>
</dbReference>
<proteinExistence type="predicted"/>
<organism evidence="2">
    <name type="scientific">Xanthomonas euvesicatoria pv. vesicatoria (strain 85-10)</name>
    <name type="common">Xanthomonas campestris pv. vesicatoria</name>
    <dbReference type="NCBI Taxonomy" id="316273"/>
    <lineage>
        <taxon>Bacteria</taxon>
        <taxon>Pseudomonadati</taxon>
        <taxon>Pseudomonadota</taxon>
        <taxon>Gammaproteobacteria</taxon>
        <taxon>Lysobacterales</taxon>
        <taxon>Lysobacteraceae</taxon>
        <taxon>Xanthomonas</taxon>
    </lineage>
</organism>
<gene>
    <name evidence="1" type="ordered locus">XCV2910</name>
</gene>
<accession>Q3BRH2</accession>
<sequence>MCLWVLSDDAGQCASGDLAMTLLTLACEFQGIRHSLMDSNGNEGCAGRCS</sequence>
<dbReference type="EMBL" id="AM039952">
    <property type="protein sequence ID" value="CAJ24589.1"/>
    <property type="molecule type" value="Genomic_DNA"/>
</dbReference>
<dbReference type="HOGENOM" id="CLU_3124134_0_0_6"/>
<reference evidence="1 2" key="1">
    <citation type="journal article" date="2005" name="J. Bacteriol.">
        <title>Insights into genome plasticity and pathogenicity of the plant pathogenic Bacterium Xanthomonas campestris pv. vesicatoria revealed by the complete genome sequence.</title>
        <authorList>
            <person name="Thieme F."/>
            <person name="Koebnik R."/>
            <person name="Bekel T."/>
            <person name="Berger C."/>
            <person name="Boch J."/>
            <person name="Buettner D."/>
            <person name="Caldana C."/>
            <person name="Gaigalat L."/>
            <person name="Goesmann A."/>
            <person name="Kay S."/>
            <person name="Kirchner O."/>
            <person name="Lanz C."/>
            <person name="Linke B."/>
            <person name="McHardy A.C."/>
            <person name="Meyer F."/>
            <person name="Mittenhuber G."/>
            <person name="Nies D.H."/>
            <person name="Niesbach-Kloesgen U."/>
            <person name="Patschkowski T."/>
            <person name="Rueckert C."/>
            <person name="Rupp O."/>
            <person name="Schneicker S."/>
            <person name="Schuster S.C."/>
            <person name="Vorhoelter F.J."/>
            <person name="Weber E."/>
            <person name="Puehler A."/>
            <person name="Bonas U."/>
            <person name="Bartels D."/>
            <person name="Kaiser O."/>
        </authorList>
    </citation>
    <scope>NUCLEOTIDE SEQUENCE [LARGE SCALE GENOMIC DNA]</scope>
    <source>
        <strain evidence="1 2">85-10</strain>
    </source>
</reference>
<protein>
    <submittedName>
        <fullName evidence="1">Uncharacterized protein</fullName>
    </submittedName>
</protein>
<evidence type="ECO:0000313" key="1">
    <source>
        <dbReference type="EMBL" id="CAJ24589.1"/>
    </source>
</evidence>
<name>Q3BRH2_XANE5</name>
<dbReference type="AlphaFoldDB" id="Q3BRH2"/>
<dbReference type="KEGG" id="xcv:XCV2910"/>